<dbReference type="SUPFAM" id="SSF49785">
    <property type="entry name" value="Galactose-binding domain-like"/>
    <property type="match status" value="1"/>
</dbReference>
<gene>
    <name evidence="7" type="ORF">FFV09_06010</name>
</gene>
<evidence type="ECO:0000259" key="5">
    <source>
        <dbReference type="Pfam" id="PF02836"/>
    </source>
</evidence>
<dbReference type="InterPro" id="IPR036156">
    <property type="entry name" value="Beta-gal/glucu_dom_sf"/>
</dbReference>
<evidence type="ECO:0000259" key="4">
    <source>
        <dbReference type="Pfam" id="PF00703"/>
    </source>
</evidence>
<dbReference type="InterPro" id="IPR017853">
    <property type="entry name" value="GH"/>
</dbReference>
<dbReference type="SUPFAM" id="SSF51445">
    <property type="entry name" value="(Trans)glycosidases"/>
    <property type="match status" value="1"/>
</dbReference>
<comment type="similarity">
    <text evidence="1">Belongs to the glycosyl hydrolase 2 family.</text>
</comment>
<dbReference type="InterPro" id="IPR006102">
    <property type="entry name" value="Ig-like_GH2"/>
</dbReference>
<dbReference type="InterPro" id="IPR051913">
    <property type="entry name" value="GH2_Domain-Containing"/>
</dbReference>
<dbReference type="InterPro" id="IPR006103">
    <property type="entry name" value="Glyco_hydro_2_cat"/>
</dbReference>
<dbReference type="InterPro" id="IPR008979">
    <property type="entry name" value="Galactose-bd-like_sf"/>
</dbReference>
<evidence type="ECO:0000256" key="3">
    <source>
        <dbReference type="ARBA" id="ARBA00023295"/>
    </source>
</evidence>
<dbReference type="PANTHER" id="PTHR42732:SF3">
    <property type="entry name" value="HYDROLASE"/>
    <property type="match status" value="1"/>
</dbReference>
<evidence type="ECO:0000256" key="2">
    <source>
        <dbReference type="ARBA" id="ARBA00022801"/>
    </source>
</evidence>
<dbReference type="Pfam" id="PF02837">
    <property type="entry name" value="Glyco_hydro_2_N"/>
    <property type="match status" value="1"/>
</dbReference>
<keyword evidence="2 7" id="KW-0378">Hydrolase</keyword>
<dbReference type="Gene3D" id="3.20.20.80">
    <property type="entry name" value="Glycosidases"/>
    <property type="match status" value="1"/>
</dbReference>
<organism evidence="7 8">
    <name type="scientific">Saccharibacillus brassicae</name>
    <dbReference type="NCBI Taxonomy" id="2583377"/>
    <lineage>
        <taxon>Bacteria</taxon>
        <taxon>Bacillati</taxon>
        <taxon>Bacillota</taxon>
        <taxon>Bacilli</taxon>
        <taxon>Bacillales</taxon>
        <taxon>Paenibacillaceae</taxon>
        <taxon>Saccharibacillus</taxon>
    </lineage>
</organism>
<dbReference type="GO" id="GO:0005975">
    <property type="term" value="P:carbohydrate metabolic process"/>
    <property type="evidence" value="ECO:0007669"/>
    <property type="project" value="InterPro"/>
</dbReference>
<dbReference type="OrthoDB" id="9762066at2"/>
<evidence type="ECO:0000256" key="1">
    <source>
        <dbReference type="ARBA" id="ARBA00007401"/>
    </source>
</evidence>
<protein>
    <submittedName>
        <fullName evidence="7">Glycoside hydrolase family 2</fullName>
    </submittedName>
</protein>
<reference evidence="7 8" key="1">
    <citation type="submission" date="2019-06" db="EMBL/GenBank/DDBJ databases">
        <title>Saccharibacillus brassicae sp. nov., an endophytic bacterium isolated from Chinese cabbage seeds (Brassica pekinensis).</title>
        <authorList>
            <person name="Jiang L."/>
            <person name="Lee J."/>
            <person name="Kim S.W."/>
        </authorList>
    </citation>
    <scope>NUCLEOTIDE SEQUENCE [LARGE SCALE GENOMIC DNA]</scope>
    <source>
        <strain evidence="8">KCTC 43072 / ATSA2</strain>
    </source>
</reference>
<dbReference type="EMBL" id="CP041217">
    <property type="protein sequence ID" value="QDH20453.1"/>
    <property type="molecule type" value="Genomic_DNA"/>
</dbReference>
<dbReference type="Pfam" id="PF02836">
    <property type="entry name" value="Glyco_hydro_2_C"/>
    <property type="match status" value="1"/>
</dbReference>
<dbReference type="InterPro" id="IPR006104">
    <property type="entry name" value="Glyco_hydro_2_N"/>
</dbReference>
<dbReference type="GO" id="GO:0004553">
    <property type="term" value="F:hydrolase activity, hydrolyzing O-glycosyl compounds"/>
    <property type="evidence" value="ECO:0007669"/>
    <property type="project" value="InterPro"/>
</dbReference>
<dbReference type="RefSeq" id="WP_141446955.1">
    <property type="nucleotide sequence ID" value="NZ_CP041217.1"/>
</dbReference>
<feature type="domain" description="Glycoside hydrolase family 2 immunoglobulin-like beta-sandwich" evidence="4">
    <location>
        <begin position="192"/>
        <end position="297"/>
    </location>
</feature>
<dbReference type="SUPFAM" id="SSF49303">
    <property type="entry name" value="beta-Galactosidase/glucuronidase domain"/>
    <property type="match status" value="1"/>
</dbReference>
<name>A0A4Y6US13_SACBS</name>
<sequence>MGTNRNEAAGIGRPEYPRPQFVRDHWVNLNGEWEFAFDDEDRGSAAGWSGGEQSLGQKIQVPFAYQSRLSGIGETDFHDNVWYRRLFDVPESFAARQVLLHFGAVDYSAKVWVNGVFVAAHEGGHTPFKADITHALHADGTPNALVVQALDESRNLELPRGKQFWKKDSASIFYTRTTGIWQTVWIEAVPRTYLDKVKLTPDIDNKRIEIVPHIANYAPGRELRLRVSISFGGVRVTEQTYDVTGRTMTHTIGLANFNAQERETLWAPEHPNLYDISYTLLDGEAETDRVESYFGMRKISVEGGRLCLNNSPYKMKLVLDQGYFPDGILTPPSEADIRRDIELTKEMGFNGARKHQKLEDPRYLYGCDKLGLLVWSEAANAYSYSDQYVERFQREWIEAVDRDYNHPSIVVWVPLNESWGVPDLARDPLQQHHSLSLVYLTKSLDRMRPVISNDGWEHTVSDLVTIHDYEWRREVLEERYAAAEKALSLVPGGHPVMAHGYGYRGEPLLVTEFGGIGYQKSEWEGWGYSGASSDEDFEERLRNVIGPLLDSELVQGYCYTQLTDVEQEINGLLTYDRVPKIPLDKIRAINEGR</sequence>
<evidence type="ECO:0000313" key="8">
    <source>
        <dbReference type="Proteomes" id="UP000316968"/>
    </source>
</evidence>
<keyword evidence="8" id="KW-1185">Reference proteome</keyword>
<dbReference type="KEGG" id="saca:FFV09_06010"/>
<evidence type="ECO:0000313" key="7">
    <source>
        <dbReference type="EMBL" id="QDH20453.1"/>
    </source>
</evidence>
<dbReference type="Proteomes" id="UP000316968">
    <property type="component" value="Chromosome"/>
</dbReference>
<dbReference type="AlphaFoldDB" id="A0A4Y6US13"/>
<dbReference type="Pfam" id="PF00703">
    <property type="entry name" value="Glyco_hydro_2"/>
    <property type="match status" value="1"/>
</dbReference>
<keyword evidence="3" id="KW-0326">Glycosidase</keyword>
<evidence type="ECO:0000259" key="6">
    <source>
        <dbReference type="Pfam" id="PF02837"/>
    </source>
</evidence>
<dbReference type="PANTHER" id="PTHR42732">
    <property type="entry name" value="BETA-GALACTOSIDASE"/>
    <property type="match status" value="1"/>
</dbReference>
<dbReference type="InterPro" id="IPR013783">
    <property type="entry name" value="Ig-like_fold"/>
</dbReference>
<dbReference type="Gene3D" id="2.60.40.10">
    <property type="entry name" value="Immunoglobulins"/>
    <property type="match status" value="1"/>
</dbReference>
<proteinExistence type="inferred from homology"/>
<dbReference type="Gene3D" id="2.60.120.260">
    <property type="entry name" value="Galactose-binding domain-like"/>
    <property type="match status" value="1"/>
</dbReference>
<feature type="domain" description="Glycosyl hydrolases family 2 sugar binding" evidence="6">
    <location>
        <begin position="28"/>
        <end position="151"/>
    </location>
</feature>
<accession>A0A4Y6US13</accession>
<feature type="domain" description="Glycoside hydrolase family 2 catalytic" evidence="5">
    <location>
        <begin position="335"/>
        <end position="474"/>
    </location>
</feature>